<dbReference type="InterPro" id="IPR008978">
    <property type="entry name" value="HSP20-like_chaperone"/>
</dbReference>
<accession>A0A0B1TKH4</accession>
<evidence type="ECO:0008006" key="3">
    <source>
        <dbReference type="Google" id="ProtNLM"/>
    </source>
</evidence>
<organism evidence="1 2">
    <name type="scientific">Oesophagostomum dentatum</name>
    <name type="common">Nodular worm</name>
    <dbReference type="NCBI Taxonomy" id="61180"/>
    <lineage>
        <taxon>Eukaryota</taxon>
        <taxon>Metazoa</taxon>
        <taxon>Ecdysozoa</taxon>
        <taxon>Nematoda</taxon>
        <taxon>Chromadorea</taxon>
        <taxon>Rhabditida</taxon>
        <taxon>Rhabditina</taxon>
        <taxon>Rhabditomorpha</taxon>
        <taxon>Strongyloidea</taxon>
        <taxon>Strongylidae</taxon>
        <taxon>Oesophagostomum</taxon>
    </lineage>
</organism>
<dbReference type="EMBL" id="KN549808">
    <property type="protein sequence ID" value="KHJ95920.1"/>
    <property type="molecule type" value="Genomic_DNA"/>
</dbReference>
<dbReference type="OrthoDB" id="1431247at2759"/>
<dbReference type="Gene3D" id="2.60.40.790">
    <property type="match status" value="1"/>
</dbReference>
<dbReference type="AlphaFoldDB" id="A0A0B1TKH4"/>
<reference evidence="1 2" key="1">
    <citation type="submission" date="2014-03" db="EMBL/GenBank/DDBJ databases">
        <title>Draft genome of the hookworm Oesophagostomum dentatum.</title>
        <authorList>
            <person name="Mitreva M."/>
        </authorList>
    </citation>
    <scope>NUCLEOTIDE SEQUENCE [LARGE SCALE GENOMIC DNA]</scope>
    <source>
        <strain evidence="1 2">OD-Hann</strain>
    </source>
</reference>
<protein>
    <recommendedName>
        <fullName evidence="3">SHSP domain-containing protein</fullName>
    </recommendedName>
</protein>
<name>A0A0B1TKH4_OESDE</name>
<dbReference type="Proteomes" id="UP000053660">
    <property type="component" value="Unassembled WGS sequence"/>
</dbReference>
<evidence type="ECO:0000313" key="2">
    <source>
        <dbReference type="Proteomes" id="UP000053660"/>
    </source>
</evidence>
<keyword evidence="2" id="KW-1185">Reference proteome</keyword>
<gene>
    <name evidence="1" type="ORF">OESDEN_04127</name>
</gene>
<proteinExistence type="predicted"/>
<evidence type="ECO:0000313" key="1">
    <source>
        <dbReference type="EMBL" id="KHJ95920.1"/>
    </source>
</evidence>
<sequence>MSIVTKNSKYWDWPLTNDDFVTVVDDATHFEVDLYAAPFRSEEIKVETIGDLVEIYLEHESSDADIMNASRKIMRQVL</sequence>